<dbReference type="PANTHER" id="PTHR30521:SF0">
    <property type="entry name" value="DYP-TYPE PEROXIDASE FAMILY PROTEIN"/>
    <property type="match status" value="1"/>
</dbReference>
<gene>
    <name evidence="9" type="ORF">ACFQ4P_11335</name>
</gene>
<dbReference type="PROSITE" id="PS51404">
    <property type="entry name" value="DYP_PEROXIDASE"/>
    <property type="match status" value="1"/>
</dbReference>
<keyword evidence="10" id="KW-1185">Reference proteome</keyword>
<dbReference type="InterPro" id="IPR048328">
    <property type="entry name" value="Dyp_perox_C"/>
</dbReference>
<dbReference type="RefSeq" id="WP_203628432.1">
    <property type="nucleotide sequence ID" value="NZ_BOLQ01000028.1"/>
</dbReference>
<protein>
    <submittedName>
        <fullName evidence="9">Dyp-type peroxidase</fullName>
    </submittedName>
</protein>
<dbReference type="Proteomes" id="UP001597196">
    <property type="component" value="Unassembled WGS sequence"/>
</dbReference>
<dbReference type="InterPro" id="IPR006314">
    <property type="entry name" value="Dyp_peroxidase"/>
</dbReference>
<dbReference type="InterPro" id="IPR048327">
    <property type="entry name" value="Dyp_perox_N"/>
</dbReference>
<keyword evidence="3" id="KW-0479">Metal-binding</keyword>
<evidence type="ECO:0000259" key="8">
    <source>
        <dbReference type="Pfam" id="PF20628"/>
    </source>
</evidence>
<sequence>MPIDLRQVQDVYKDAGDNIIFATMNLNRQDHASDLETIQDLAERLPAFINSMNIRYPDSGLAVAFGLSRNAWDYLFPDAKVPAELEEFQAIEGPKFTAPNTPADLFFHIRARNSAVPFEIMSEVMDRIRANVTTVDETHGFRNFEGRAIIGFVDGTENPSALDTPEYAVIGDEDPDYINGSYAFAQKYLHNMEAWNKLKIEQQERAIGRKKYSDVELEDEEKAPNAHNVASQDNEGGVEHKIVRMNVPFADPAKNVNGTYFIGYARHWTVTKRMLNNMFSKSDRLLDFSTPITGEVFFIPSKATLEAIVDDDLPAKD</sequence>
<keyword evidence="5" id="KW-0408">Iron</keyword>
<dbReference type="GO" id="GO:0004601">
    <property type="term" value="F:peroxidase activity"/>
    <property type="evidence" value="ECO:0007669"/>
    <property type="project" value="UniProtKB-KW"/>
</dbReference>
<comment type="caution">
    <text evidence="9">The sequence shown here is derived from an EMBL/GenBank/DDBJ whole genome shotgun (WGS) entry which is preliminary data.</text>
</comment>
<dbReference type="InterPro" id="IPR011008">
    <property type="entry name" value="Dimeric_a/b-barrel"/>
</dbReference>
<dbReference type="EMBL" id="JBHTOC010000018">
    <property type="protein sequence ID" value="MFD1430832.1"/>
    <property type="molecule type" value="Genomic_DNA"/>
</dbReference>
<comment type="similarity">
    <text evidence="6">Belongs to the DyP-type peroxidase family.</text>
</comment>
<organism evidence="9 10">
    <name type="scientific">Lacticaseibacillus mingshuiensis</name>
    <dbReference type="NCBI Taxonomy" id="2799574"/>
    <lineage>
        <taxon>Bacteria</taxon>
        <taxon>Bacillati</taxon>
        <taxon>Bacillota</taxon>
        <taxon>Bacilli</taxon>
        <taxon>Lactobacillales</taxon>
        <taxon>Lactobacillaceae</taxon>
        <taxon>Lacticaseibacillus</taxon>
    </lineage>
</organism>
<evidence type="ECO:0000256" key="1">
    <source>
        <dbReference type="ARBA" id="ARBA00001970"/>
    </source>
</evidence>
<comment type="cofactor">
    <cofactor evidence="1">
        <name>heme b</name>
        <dbReference type="ChEBI" id="CHEBI:60344"/>
    </cofactor>
</comment>
<evidence type="ECO:0000313" key="10">
    <source>
        <dbReference type="Proteomes" id="UP001597196"/>
    </source>
</evidence>
<proteinExistence type="inferred from homology"/>
<evidence type="ECO:0000256" key="6">
    <source>
        <dbReference type="ARBA" id="ARBA00025737"/>
    </source>
</evidence>
<evidence type="ECO:0000259" key="7">
    <source>
        <dbReference type="Pfam" id="PF04261"/>
    </source>
</evidence>
<feature type="domain" description="Dyp-type peroxidase N-terminal" evidence="7">
    <location>
        <begin position="14"/>
        <end position="142"/>
    </location>
</feature>
<keyword evidence="2 9" id="KW-0575">Peroxidase</keyword>
<evidence type="ECO:0000313" key="9">
    <source>
        <dbReference type="EMBL" id="MFD1430832.1"/>
    </source>
</evidence>
<evidence type="ECO:0000256" key="5">
    <source>
        <dbReference type="ARBA" id="ARBA00023004"/>
    </source>
</evidence>
<dbReference type="Pfam" id="PF04261">
    <property type="entry name" value="Dyp_perox_N"/>
    <property type="match status" value="1"/>
</dbReference>
<dbReference type="SUPFAM" id="SSF54909">
    <property type="entry name" value="Dimeric alpha+beta barrel"/>
    <property type="match status" value="1"/>
</dbReference>
<keyword evidence="4" id="KW-0560">Oxidoreductase</keyword>
<reference evidence="10" key="1">
    <citation type="journal article" date="2019" name="Int. J. Syst. Evol. Microbiol.">
        <title>The Global Catalogue of Microorganisms (GCM) 10K type strain sequencing project: providing services to taxonomists for standard genome sequencing and annotation.</title>
        <authorList>
            <consortium name="The Broad Institute Genomics Platform"/>
            <consortium name="The Broad Institute Genome Sequencing Center for Infectious Disease"/>
            <person name="Wu L."/>
            <person name="Ma J."/>
        </authorList>
    </citation>
    <scope>NUCLEOTIDE SEQUENCE [LARGE SCALE GENOMIC DNA]</scope>
    <source>
        <strain evidence="10">CCM 8980</strain>
    </source>
</reference>
<accession>A0ABW4CKE2</accession>
<dbReference type="Pfam" id="PF20628">
    <property type="entry name" value="Dyp_perox_C"/>
    <property type="match status" value="1"/>
</dbReference>
<dbReference type="PANTHER" id="PTHR30521">
    <property type="entry name" value="DEFERROCHELATASE/PEROXIDASE"/>
    <property type="match status" value="1"/>
</dbReference>
<name>A0ABW4CKE2_9LACO</name>
<evidence type="ECO:0000256" key="3">
    <source>
        <dbReference type="ARBA" id="ARBA00022723"/>
    </source>
</evidence>
<evidence type="ECO:0000256" key="4">
    <source>
        <dbReference type="ARBA" id="ARBA00023002"/>
    </source>
</evidence>
<dbReference type="NCBIfam" id="TIGR01413">
    <property type="entry name" value="Dyp_perox_fam"/>
    <property type="match status" value="1"/>
</dbReference>
<evidence type="ECO:0000256" key="2">
    <source>
        <dbReference type="ARBA" id="ARBA00022559"/>
    </source>
</evidence>
<feature type="domain" description="Dyp-type peroxidase C-terminal" evidence="8">
    <location>
        <begin position="147"/>
        <end position="302"/>
    </location>
</feature>